<gene>
    <name evidence="1" type="ORF">DWQ67_10945</name>
</gene>
<dbReference type="RefSeq" id="WP_121485641.1">
    <property type="nucleotide sequence ID" value="NZ_QQXL01000006.1"/>
</dbReference>
<sequence length="1144" mass="122327">MSTQPHSEWPAHAVLRELGWDRVTVEQALTLPLGDPEQRRTVKALLARGEWYDFSHFDDPAIAHTPANEAVLAVYAARVGLPVAVVADLVDVPSPYADDEFGRSQQALGWWAAADLVTERGPAAEWEYVCSFLDDSRRPSRDAPTIFGGHVLRRVHDSRLELPPTEEYTKDFWAHAAARLDTAESSDWWTAGKEPVEEDVLRARFPEHVRLTGQLAGQMTRGFGPAVAEGMRRGWVQREEVLDAALVALDATVRASDRRVWAGILSRELAESGQELLANRDRIIPVLSVGDAPVVEALGLPLLKVVPDQDLPELLVALSGTPTLKARKAVLAQLRKRPAPPAAVARECLESLRVWGQVPTQLAAALNALSKVWDVPDADAVAGRPAAAEFAWPATPQLWTVPRVDFGEASLDALTAAALPLLDREEGFVDLAVERFLALANALALSEPERIHDLVHSLVRWHEWRRPGLDDVARWVKHGRARHDRGSDPLDERRTGNVAGRLGLSPVILSAPSWEDLRVDLADLTAGLEILQEAGLGALESDLTLALTRLEPASDLPQLRARLAALDLPLMTWQGDPNSGTNAADVVLAYLEDAAQEPALLPAPRRGQWLWRGAKGPASLRALRTLPRGLGKDWRGATLSIFPTWGDAVGPSLRVSLDREAPEDIPAALWLQVARRSRPLTPGLAMNLLTGLRRKVPSEREVQFEAARLAWERGLLVPGVASVDFFDWEGTPSQLRAVVDAWLEAAEDGLLPVLWPLLDQLCGWGASSRKLANGLSAVAGAMRRLAPSVRTAVESGAAPPTVLDVPGLRLLAARPDQSQAVLGAQEALRLLPEGHGPTAVGAVPVAGSVALATGPAPAPSAAGFAAAWPDGIADPAVLHDGVVVSALSVPRQITAAGVVFVLDLPGDEHRYRVKSTEWTLGEPAGLGCGVSQLSADSDGKREGGLTLWLVWLKGDTRLVAREYPLRGKSVELPQSLCTLAVGDLARPGDWGLVGRETVEDLVRGGYLGAQRVQHAARDLFNPVGGEPFPADALSPARMAGSLAKLPGLLPALWPILTEAVRAASGQAASGQGASPRWLNGVLDVALDSAPVLAEAARRGLMPADWPGLAELAARPGKSAALTKARALVEALAPPEAPTQQAALA</sequence>
<organism evidence="1 2">
    <name type="scientific">Galactobacter caseinivorans</name>
    <dbReference type="NCBI Taxonomy" id="2676123"/>
    <lineage>
        <taxon>Bacteria</taxon>
        <taxon>Bacillati</taxon>
        <taxon>Actinomycetota</taxon>
        <taxon>Actinomycetes</taxon>
        <taxon>Micrococcales</taxon>
        <taxon>Micrococcaceae</taxon>
        <taxon>Galactobacter</taxon>
    </lineage>
</organism>
<dbReference type="EMBL" id="QQXL01000006">
    <property type="protein sequence ID" value="RKW69969.1"/>
    <property type="molecule type" value="Genomic_DNA"/>
</dbReference>
<accession>A0A496PHM2</accession>
<keyword evidence="2" id="KW-1185">Reference proteome</keyword>
<proteinExistence type="predicted"/>
<dbReference type="AlphaFoldDB" id="A0A496PHM2"/>
<comment type="caution">
    <text evidence="1">The sequence shown here is derived from an EMBL/GenBank/DDBJ whole genome shotgun (WGS) entry which is preliminary data.</text>
</comment>
<evidence type="ECO:0000313" key="2">
    <source>
        <dbReference type="Proteomes" id="UP000273119"/>
    </source>
</evidence>
<protein>
    <submittedName>
        <fullName evidence="1">Uncharacterized protein</fullName>
    </submittedName>
</protein>
<dbReference type="Proteomes" id="UP000273119">
    <property type="component" value="Unassembled WGS sequence"/>
</dbReference>
<name>A0A496PHM2_9MICC</name>
<reference evidence="1 2" key="1">
    <citation type="submission" date="2018-07" db="EMBL/GenBank/DDBJ databases">
        <title>Arthrobacter sp. nov., isolated from raw cow's milk with high bacterial count.</title>
        <authorList>
            <person name="Hahne J."/>
            <person name="Isele D."/>
            <person name="Lipski A."/>
        </authorList>
    </citation>
    <scope>NUCLEOTIDE SEQUENCE [LARGE SCALE GENOMIC DNA]</scope>
    <source>
        <strain evidence="1 2">JZ R-183</strain>
    </source>
</reference>
<evidence type="ECO:0000313" key="1">
    <source>
        <dbReference type="EMBL" id="RKW69969.1"/>
    </source>
</evidence>